<evidence type="ECO:0000256" key="1">
    <source>
        <dbReference type="SAM" id="MobiDB-lite"/>
    </source>
</evidence>
<reference evidence="2 3" key="1">
    <citation type="journal article" date="2023" name="G3 (Bethesda)">
        <title>A chromosome-length genome assembly and annotation of blackberry (Rubus argutus, cv. 'Hillquist').</title>
        <authorList>
            <person name="Bruna T."/>
            <person name="Aryal R."/>
            <person name="Dudchenko O."/>
            <person name="Sargent D.J."/>
            <person name="Mead D."/>
            <person name="Buti M."/>
            <person name="Cavallini A."/>
            <person name="Hytonen T."/>
            <person name="Andres J."/>
            <person name="Pham M."/>
            <person name="Weisz D."/>
            <person name="Mascagni F."/>
            <person name="Usai G."/>
            <person name="Natali L."/>
            <person name="Bassil N."/>
            <person name="Fernandez G.E."/>
            <person name="Lomsadze A."/>
            <person name="Armour M."/>
            <person name="Olukolu B."/>
            <person name="Poorten T."/>
            <person name="Britton C."/>
            <person name="Davik J."/>
            <person name="Ashrafi H."/>
            <person name="Aiden E.L."/>
            <person name="Borodovsky M."/>
            <person name="Worthington M."/>
        </authorList>
    </citation>
    <scope>NUCLEOTIDE SEQUENCE [LARGE SCALE GENOMIC DNA]</scope>
    <source>
        <strain evidence="2">PI 553951</strain>
    </source>
</reference>
<proteinExistence type="predicted"/>
<comment type="caution">
    <text evidence="2">The sequence shown here is derived from an EMBL/GenBank/DDBJ whole genome shotgun (WGS) entry which is preliminary data.</text>
</comment>
<evidence type="ECO:0000313" key="3">
    <source>
        <dbReference type="Proteomes" id="UP001457282"/>
    </source>
</evidence>
<evidence type="ECO:0000313" key="2">
    <source>
        <dbReference type="EMBL" id="KAK9921612.1"/>
    </source>
</evidence>
<dbReference type="AlphaFoldDB" id="A0AAW1WAU5"/>
<name>A0AAW1WAU5_RUBAR</name>
<gene>
    <name evidence="2" type="ORF">M0R45_030116</name>
</gene>
<feature type="compositionally biased region" description="Polar residues" evidence="1">
    <location>
        <begin position="18"/>
        <end position="27"/>
    </location>
</feature>
<organism evidence="2 3">
    <name type="scientific">Rubus argutus</name>
    <name type="common">Southern blackberry</name>
    <dbReference type="NCBI Taxonomy" id="59490"/>
    <lineage>
        <taxon>Eukaryota</taxon>
        <taxon>Viridiplantae</taxon>
        <taxon>Streptophyta</taxon>
        <taxon>Embryophyta</taxon>
        <taxon>Tracheophyta</taxon>
        <taxon>Spermatophyta</taxon>
        <taxon>Magnoliopsida</taxon>
        <taxon>eudicotyledons</taxon>
        <taxon>Gunneridae</taxon>
        <taxon>Pentapetalae</taxon>
        <taxon>rosids</taxon>
        <taxon>fabids</taxon>
        <taxon>Rosales</taxon>
        <taxon>Rosaceae</taxon>
        <taxon>Rosoideae</taxon>
        <taxon>Rosoideae incertae sedis</taxon>
        <taxon>Rubus</taxon>
    </lineage>
</organism>
<accession>A0AAW1WAU5</accession>
<sequence length="80" mass="8900">MLLSSPCCRRQPIDPCPSISTQTSSESPPLHHIDEALLVQASLHCRVSSRKPVQSHHHLFSPDSPICSQATSSRRPKYLQ</sequence>
<feature type="region of interest" description="Disordered" evidence="1">
    <location>
        <begin position="53"/>
        <end position="80"/>
    </location>
</feature>
<protein>
    <submittedName>
        <fullName evidence="2">Uncharacterized protein</fullName>
    </submittedName>
</protein>
<dbReference type="Proteomes" id="UP001457282">
    <property type="component" value="Unassembled WGS sequence"/>
</dbReference>
<keyword evidence="3" id="KW-1185">Reference proteome</keyword>
<dbReference type="EMBL" id="JBEDUW010000006">
    <property type="protein sequence ID" value="KAK9921612.1"/>
    <property type="molecule type" value="Genomic_DNA"/>
</dbReference>
<feature type="region of interest" description="Disordered" evidence="1">
    <location>
        <begin position="1"/>
        <end position="30"/>
    </location>
</feature>